<dbReference type="Pfam" id="PF03739">
    <property type="entry name" value="LptF_LptG"/>
    <property type="match status" value="1"/>
</dbReference>
<dbReference type="PANTHER" id="PTHR33529:SF6">
    <property type="entry name" value="YJGP_YJGQ FAMILY PERMEASE"/>
    <property type="match status" value="1"/>
</dbReference>
<dbReference type="PANTHER" id="PTHR33529">
    <property type="entry name" value="SLR0882 PROTEIN-RELATED"/>
    <property type="match status" value="1"/>
</dbReference>
<keyword evidence="2" id="KW-1003">Cell membrane</keyword>
<keyword evidence="4 6" id="KW-1133">Transmembrane helix</keyword>
<name>A0A6V6YS90_9FLAO</name>
<dbReference type="Proteomes" id="UP000556700">
    <property type="component" value="Unassembled WGS sequence"/>
</dbReference>
<comment type="caution">
    <text evidence="7">The sequence shown here is derived from an EMBL/GenBank/DDBJ whole genome shotgun (WGS) entry which is preliminary data.</text>
</comment>
<feature type="transmembrane region" description="Helical" evidence="6">
    <location>
        <begin position="398"/>
        <end position="417"/>
    </location>
</feature>
<dbReference type="GO" id="GO:0015920">
    <property type="term" value="P:lipopolysaccharide transport"/>
    <property type="evidence" value="ECO:0007669"/>
    <property type="project" value="TreeGrafter"/>
</dbReference>
<evidence type="ECO:0000256" key="2">
    <source>
        <dbReference type="ARBA" id="ARBA00022475"/>
    </source>
</evidence>
<evidence type="ECO:0000313" key="8">
    <source>
        <dbReference type="Proteomes" id="UP000556700"/>
    </source>
</evidence>
<keyword evidence="5 6" id="KW-0472">Membrane</keyword>
<sequence length="484" mass="54712">MKILDKYLLKTFLITFTTVFVILFFIFILQTVWLFISELAGKDLDLILVVKFLLFSMPRIIPLVLPLSVLLASIMTFGNLAENYEFAAMKSSGISLQRAMRVLIIFILLLSIVAFWFSNNVIPFAEYKFVNFRKNIAQAKPAMAIAEGQFNDVGFYNIKVNKKSGENGNILTGVTIHEKPSNMGENKTVIKAKNGELISSEKSSILKLVLNDGYYYQDVTPKKYEDRAKLPFVKGAFKKQIINIDLSELNKTDTENENINSTSSMLNVNELRYTLDSLNKNRDNEVVSFTENINQRVGLSKFVAVIKENKKKKSLPNNLLSLYDTKQKKAILDMASSNMTSTIYSIESTQKELKDKQRDINKHLTALYEKFVIAFACFLMFFIGAPLGAIIRKGGLGLPIVFAVLIFITFHFINTFGKRLSQEGGMTPFLGAWMSSIILSPLAILLTYRATNDNGLVNFDAITTPVQQLFQKISERFFPSQNPK</sequence>
<keyword evidence="8" id="KW-1185">Reference proteome</keyword>
<evidence type="ECO:0000256" key="1">
    <source>
        <dbReference type="ARBA" id="ARBA00004651"/>
    </source>
</evidence>
<evidence type="ECO:0000256" key="4">
    <source>
        <dbReference type="ARBA" id="ARBA00022989"/>
    </source>
</evidence>
<evidence type="ECO:0000256" key="3">
    <source>
        <dbReference type="ARBA" id="ARBA00022692"/>
    </source>
</evidence>
<feature type="transmembrane region" description="Helical" evidence="6">
    <location>
        <begin position="429"/>
        <end position="448"/>
    </location>
</feature>
<dbReference type="AlphaFoldDB" id="A0A6V6YS90"/>
<feature type="transmembrane region" description="Helical" evidence="6">
    <location>
        <begin position="56"/>
        <end position="78"/>
    </location>
</feature>
<feature type="transmembrane region" description="Helical" evidence="6">
    <location>
        <begin position="99"/>
        <end position="117"/>
    </location>
</feature>
<proteinExistence type="predicted"/>
<evidence type="ECO:0000256" key="6">
    <source>
        <dbReference type="SAM" id="Phobius"/>
    </source>
</evidence>
<dbReference type="GO" id="GO:0043190">
    <property type="term" value="C:ATP-binding cassette (ABC) transporter complex"/>
    <property type="evidence" value="ECO:0007669"/>
    <property type="project" value="TreeGrafter"/>
</dbReference>
<comment type="subcellular location">
    <subcellularLocation>
        <location evidence="1">Cell membrane</location>
        <topology evidence="1">Multi-pass membrane protein</topology>
    </subcellularLocation>
</comment>
<organism evidence="7 8">
    <name type="scientific">Flavobacterium chungangense</name>
    <dbReference type="NCBI Taxonomy" id="554283"/>
    <lineage>
        <taxon>Bacteria</taxon>
        <taxon>Pseudomonadati</taxon>
        <taxon>Bacteroidota</taxon>
        <taxon>Flavobacteriia</taxon>
        <taxon>Flavobacteriales</taxon>
        <taxon>Flavobacteriaceae</taxon>
        <taxon>Flavobacterium</taxon>
    </lineage>
</organism>
<reference evidence="7 8" key="1">
    <citation type="submission" date="2020-06" db="EMBL/GenBank/DDBJ databases">
        <authorList>
            <person name="Criscuolo A."/>
        </authorList>
    </citation>
    <scope>NUCLEOTIDE SEQUENCE [LARGE SCALE GENOMIC DNA]</scope>
    <source>
        <strain evidence="8">CIP 110025</strain>
    </source>
</reference>
<protein>
    <submittedName>
        <fullName evidence="7">Permease</fullName>
    </submittedName>
</protein>
<gene>
    <name evidence="7" type="ORF">FLACHUCJ7_00952</name>
</gene>
<feature type="transmembrane region" description="Helical" evidence="6">
    <location>
        <begin position="371"/>
        <end position="391"/>
    </location>
</feature>
<dbReference type="InterPro" id="IPR005495">
    <property type="entry name" value="LptG/LptF_permease"/>
</dbReference>
<accession>A0A6V6YS90</accession>
<evidence type="ECO:0000256" key="5">
    <source>
        <dbReference type="ARBA" id="ARBA00023136"/>
    </source>
</evidence>
<dbReference type="RefSeq" id="WP_031453676.1">
    <property type="nucleotide sequence ID" value="NZ_CAIJDO010000088.1"/>
</dbReference>
<evidence type="ECO:0000313" key="7">
    <source>
        <dbReference type="EMBL" id="CAD0002388.1"/>
    </source>
</evidence>
<keyword evidence="3 6" id="KW-0812">Transmembrane</keyword>
<feature type="transmembrane region" description="Helical" evidence="6">
    <location>
        <begin position="12"/>
        <end position="36"/>
    </location>
</feature>
<dbReference type="EMBL" id="CAIJDO010000088">
    <property type="protein sequence ID" value="CAD0002388.1"/>
    <property type="molecule type" value="Genomic_DNA"/>
</dbReference>